<protein>
    <submittedName>
        <fullName evidence="1">Uncharacterized protein</fullName>
    </submittedName>
</protein>
<reference evidence="1 2" key="2">
    <citation type="journal article" date="2022" name="Mol. Ecol. Resour.">
        <title>The genomes of chicory, endive, great burdock and yacon provide insights into Asteraceae paleo-polyploidization history and plant inulin production.</title>
        <authorList>
            <person name="Fan W."/>
            <person name="Wang S."/>
            <person name="Wang H."/>
            <person name="Wang A."/>
            <person name="Jiang F."/>
            <person name="Liu H."/>
            <person name="Zhao H."/>
            <person name="Xu D."/>
            <person name="Zhang Y."/>
        </authorList>
    </citation>
    <scope>NUCLEOTIDE SEQUENCE [LARGE SCALE GENOMIC DNA]</scope>
    <source>
        <strain evidence="2">cv. Niubang</strain>
    </source>
</reference>
<keyword evidence="2" id="KW-1185">Reference proteome</keyword>
<sequence>MGKLQETLNALLAQRTNEVSASREKSEDKVATKVVESPVTGMGSHPQSSPIMSVKVVSRKGCSFKEFAACKPPTYKGECDPVVALRWIKDMELAFDTSKCAEEDKVVYALSMLKDEAVMWWDVESGVKKLEEEFMGLEQKGMSVREYTTKFIEKSRFAGIYVPNEERRVERFVFGLRSDIREFVSNKESLTFQMAVNAAEMREKEKNRQATERSGDKREWEGTVRDSKPFKSAKFEQRPVSKFENKPCSKCNRMHKGECKINQEGCYKCGKVGHLARDCQNLRSCYQCGSPDHIRTNCPQLKKGTVGGSVEKGSEKKGEPAKARARVFNMSAEEAAEIPDVVTGTFFIDSNYAKVLFDSGANRSFVSPNFVHKLNEKPKKLKRELKVEVADNSQILVEEVYDGSSIVIVGQSFPLRLYPMGMGEFDVIVGMDWLASNDAYIVCNKKLIRIAQPRKEEIVVSGDRRDRKSCLISMIKAKKCLVKGCVGFLAYVIDAKKEKKGLESVPVVSEFPEVFPEDLTILPPDRQVEFRIDLVPGAAPIARAPYRLAPAEMKEMMTQLQELLDMGFIRPSTSPWGAPVLFVKKKDRSMRMCIDYRELNKLTVKNKYPFPRIDDLFDQLQGASYFSKIDLRSGYHQLKVREEDVSKTAFRHVVSKDGIQVDPAKIEAIKRWEAPKSPSEVRSFLGLVGYYRKFIQDFSRIAMPLTALTRKNVKFVWSETQKEAFGKLKESLSSAPVLSLPNGSEGFVIYSDTSKLGLGCVLMQEGKVIAYASRQLKEHEKNYPMHDLELAVVVFALKIWRHYLYGIKCQIYTDHKSLQYLFNQKELNMRQRRWMELLSDYDCDILYHPGKVNVVADALSRKEHGEIAKVVAFRVDVVSNFLEEVIKSQEEAVSTEKLKSERIVGIVNSLVVDNRGVKCFNKRVWIPKAGGLRQKVLEEAHRSRYSVHPGTNKMYRDLKQSYWWPGLKKDIAHFVERCLTCLKVKAEHQRPYGELQPLEIPVWKWDEITMDLVTGLPRSPKGHDAIWVIVDRLTKSAHFLPIKETYSLEKLARLYIDEIVTRHGVPSSIVSDRDARFTSAFWRSLQRELGSQLKLSTAYHPQTDGQSERTIQTYHASIQAAPFEALYGRKCRTPLCWNEVGERQLAGPEIVQVTADKVDQIGARLKIAQDRQKVYADKRRKPIEFHIGDKVMLKVSPWKGVIRFGKKGKLRPRFVGPFIITNRVGEVAYELDLPTSLRGIHSTFHVSNLKKCLAEADIVVPLEDIHVDEKLNYIEEPVAITDLKKKTLRNKEIRLVKVQWKFHQGQESTWEVEADMKAQYPQLFSDRIPGTEFS</sequence>
<evidence type="ECO:0000313" key="2">
    <source>
        <dbReference type="Proteomes" id="UP001055879"/>
    </source>
</evidence>
<evidence type="ECO:0000313" key="1">
    <source>
        <dbReference type="EMBL" id="KAI3728542.1"/>
    </source>
</evidence>
<dbReference type="EMBL" id="CM042051">
    <property type="protein sequence ID" value="KAI3728542.1"/>
    <property type="molecule type" value="Genomic_DNA"/>
</dbReference>
<name>A0ACB9C2Q2_ARCLA</name>
<proteinExistence type="predicted"/>
<comment type="caution">
    <text evidence="1">The sequence shown here is derived from an EMBL/GenBank/DDBJ whole genome shotgun (WGS) entry which is preliminary data.</text>
</comment>
<organism evidence="1 2">
    <name type="scientific">Arctium lappa</name>
    <name type="common">Greater burdock</name>
    <name type="synonym">Lappa major</name>
    <dbReference type="NCBI Taxonomy" id="4217"/>
    <lineage>
        <taxon>Eukaryota</taxon>
        <taxon>Viridiplantae</taxon>
        <taxon>Streptophyta</taxon>
        <taxon>Embryophyta</taxon>
        <taxon>Tracheophyta</taxon>
        <taxon>Spermatophyta</taxon>
        <taxon>Magnoliopsida</taxon>
        <taxon>eudicotyledons</taxon>
        <taxon>Gunneridae</taxon>
        <taxon>Pentapetalae</taxon>
        <taxon>asterids</taxon>
        <taxon>campanulids</taxon>
        <taxon>Asterales</taxon>
        <taxon>Asteraceae</taxon>
        <taxon>Carduoideae</taxon>
        <taxon>Cardueae</taxon>
        <taxon>Arctiinae</taxon>
        <taxon>Arctium</taxon>
    </lineage>
</organism>
<accession>A0ACB9C2Q2</accession>
<dbReference type="Proteomes" id="UP001055879">
    <property type="component" value="Linkage Group LG05"/>
</dbReference>
<gene>
    <name evidence="1" type="ORF">L6452_17179</name>
</gene>
<reference evidence="2" key="1">
    <citation type="journal article" date="2022" name="Mol. Ecol. Resour.">
        <title>The genomes of chicory, endive, great burdock and yacon provide insights into Asteraceae palaeo-polyploidization history and plant inulin production.</title>
        <authorList>
            <person name="Fan W."/>
            <person name="Wang S."/>
            <person name="Wang H."/>
            <person name="Wang A."/>
            <person name="Jiang F."/>
            <person name="Liu H."/>
            <person name="Zhao H."/>
            <person name="Xu D."/>
            <person name="Zhang Y."/>
        </authorList>
    </citation>
    <scope>NUCLEOTIDE SEQUENCE [LARGE SCALE GENOMIC DNA]</scope>
    <source>
        <strain evidence="2">cv. Niubang</strain>
    </source>
</reference>